<dbReference type="Bgee" id="ENSCSAG00000016932">
    <property type="expression patterns" value="Expressed in fibroblast and 7 other cell types or tissues"/>
</dbReference>
<proteinExistence type="inferred from homology"/>
<evidence type="ECO:0000256" key="3">
    <source>
        <dbReference type="ARBA" id="ARBA00023274"/>
    </source>
</evidence>
<feature type="domain" description="Large ribosomal subunit protein uL6 alpha-beta" evidence="7">
    <location>
        <begin position="44"/>
        <end position="113"/>
    </location>
</feature>
<evidence type="ECO:0000259" key="7">
    <source>
        <dbReference type="Pfam" id="PF00347"/>
    </source>
</evidence>
<dbReference type="PANTHER" id="PTHR11655">
    <property type="entry name" value="60S/50S RIBOSOMAL PROTEIN L6/L9"/>
    <property type="match status" value="1"/>
</dbReference>
<dbReference type="GO" id="GO:0019843">
    <property type="term" value="F:rRNA binding"/>
    <property type="evidence" value="ECO:0007669"/>
    <property type="project" value="InterPro"/>
</dbReference>
<name>A0A0D9RWJ3_CHLSB</name>
<feature type="transmembrane region" description="Helical" evidence="6">
    <location>
        <begin position="26"/>
        <end position="48"/>
    </location>
</feature>
<protein>
    <recommendedName>
        <fullName evidence="4">Large ribosomal subunit protein uL6</fullName>
    </recommendedName>
    <alternativeName>
        <fullName evidence="5">60S ribosomal protein L9</fullName>
    </alternativeName>
</protein>
<dbReference type="InterPro" id="IPR000702">
    <property type="entry name" value="Ribosomal_uL6-like"/>
</dbReference>
<dbReference type="GO" id="GO:0022625">
    <property type="term" value="C:cytosolic large ribosomal subunit"/>
    <property type="evidence" value="ECO:0007669"/>
    <property type="project" value="TreeGrafter"/>
</dbReference>
<dbReference type="FunFam" id="3.90.930.12:FF:000005">
    <property type="entry name" value="60S ribosomal protein L9"/>
    <property type="match status" value="1"/>
</dbReference>
<keyword evidence="2" id="KW-0689">Ribosomal protein</keyword>
<dbReference type="GO" id="GO:0003735">
    <property type="term" value="F:structural constituent of ribosome"/>
    <property type="evidence" value="ECO:0007669"/>
    <property type="project" value="InterPro"/>
</dbReference>
<reference evidence="8 9" key="1">
    <citation type="submission" date="2014-03" db="EMBL/GenBank/DDBJ databases">
        <authorList>
            <person name="Warren W."/>
            <person name="Wilson R.K."/>
        </authorList>
    </citation>
    <scope>NUCLEOTIDE SEQUENCE</scope>
</reference>
<dbReference type="PANTHER" id="PTHR11655:SF46">
    <property type="entry name" value="LARGE RIBOSOMAL SUBUNIT PROTEIN UL6"/>
    <property type="match status" value="1"/>
</dbReference>
<dbReference type="InterPro" id="IPR020040">
    <property type="entry name" value="Ribosomal_uL6_a/b-dom"/>
</dbReference>
<evidence type="ECO:0000256" key="4">
    <source>
        <dbReference type="ARBA" id="ARBA00035246"/>
    </source>
</evidence>
<keyword evidence="6" id="KW-0812">Transmembrane</keyword>
<dbReference type="STRING" id="60711.ENSCSAP00000012982"/>
<dbReference type="AlphaFoldDB" id="A0A0D9RWJ3"/>
<keyword evidence="9" id="KW-1185">Reference proteome</keyword>
<dbReference type="Pfam" id="PF00347">
    <property type="entry name" value="Ribosomal_L6"/>
    <property type="match status" value="2"/>
</dbReference>
<dbReference type="OMA" id="CASHITN"/>
<dbReference type="EMBL" id="AQIB01114273">
    <property type="status" value="NOT_ANNOTATED_CDS"/>
    <property type="molecule type" value="Genomic_DNA"/>
</dbReference>
<feature type="domain" description="Large ribosomal subunit protein uL6 alpha-beta" evidence="7">
    <location>
        <begin position="127"/>
        <end position="182"/>
    </location>
</feature>
<keyword evidence="6" id="KW-1133">Transmembrane helix</keyword>
<evidence type="ECO:0000313" key="8">
    <source>
        <dbReference type="Ensembl" id="ENSCSAP00000012982.1"/>
    </source>
</evidence>
<keyword evidence="3" id="KW-0687">Ribonucleoprotein</keyword>
<reference evidence="8" key="2">
    <citation type="submission" date="2025-08" db="UniProtKB">
        <authorList>
            <consortium name="Ensembl"/>
        </authorList>
    </citation>
    <scope>IDENTIFICATION</scope>
</reference>
<dbReference type="eggNOG" id="KOG3255">
    <property type="taxonomic scope" value="Eukaryota"/>
</dbReference>
<evidence type="ECO:0000256" key="6">
    <source>
        <dbReference type="SAM" id="Phobius"/>
    </source>
</evidence>
<dbReference type="InterPro" id="IPR036789">
    <property type="entry name" value="Ribosomal_uL6-like_a/b-dom_sf"/>
</dbReference>
<dbReference type="GeneTree" id="ENSGT00390000015224"/>
<dbReference type="SUPFAM" id="SSF56053">
    <property type="entry name" value="Ribosomal protein L6"/>
    <property type="match status" value="2"/>
</dbReference>
<sequence length="192" mass="22210">MKTILSNQTVDIPENGMRLDIFFIHFYYTFQALCGLTSVFCLLVDITLKGRTVIVKGPRGTLRRDFNHINVELSLLGKKKKRLRVDKWWGNRKELATVRTICSHVQNMIKGVTLGFRYKMRSVYAHFPINVVIQENGSLVEIRNFLGEKYIRRVRMRPGVACSVSQAQKDELILEGNDIELVSNSGLYVYYF</sequence>
<dbReference type="Gene3D" id="3.90.930.12">
    <property type="entry name" value="Ribosomal protein L6, alpha-beta domain"/>
    <property type="match status" value="2"/>
</dbReference>
<comment type="similarity">
    <text evidence="1">Belongs to the universal ribosomal protein uL6 family.</text>
</comment>
<evidence type="ECO:0000256" key="5">
    <source>
        <dbReference type="ARBA" id="ARBA00035349"/>
    </source>
</evidence>
<accession>A0A0D9RWJ3</accession>
<organism evidence="8 9">
    <name type="scientific">Chlorocebus sabaeus</name>
    <name type="common">Green monkey</name>
    <name type="synonym">Simia sabaea</name>
    <dbReference type="NCBI Taxonomy" id="60711"/>
    <lineage>
        <taxon>Eukaryota</taxon>
        <taxon>Metazoa</taxon>
        <taxon>Chordata</taxon>
        <taxon>Craniata</taxon>
        <taxon>Vertebrata</taxon>
        <taxon>Euteleostomi</taxon>
        <taxon>Mammalia</taxon>
        <taxon>Eutheria</taxon>
        <taxon>Euarchontoglires</taxon>
        <taxon>Primates</taxon>
        <taxon>Haplorrhini</taxon>
        <taxon>Catarrhini</taxon>
        <taxon>Cercopithecidae</taxon>
        <taxon>Cercopithecinae</taxon>
        <taxon>Chlorocebus</taxon>
    </lineage>
</organism>
<reference evidence="8" key="3">
    <citation type="submission" date="2025-09" db="UniProtKB">
        <authorList>
            <consortium name="Ensembl"/>
        </authorList>
    </citation>
    <scope>IDENTIFICATION</scope>
</reference>
<dbReference type="Ensembl" id="ENSCSAT00000015029.1">
    <property type="protein sequence ID" value="ENSCSAP00000012982.1"/>
    <property type="gene ID" value="ENSCSAG00000016932.1"/>
</dbReference>
<evidence type="ECO:0000256" key="2">
    <source>
        <dbReference type="ARBA" id="ARBA00022980"/>
    </source>
</evidence>
<dbReference type="jPOST" id="A0A0D9RWJ3"/>
<dbReference type="GO" id="GO:0002181">
    <property type="term" value="P:cytoplasmic translation"/>
    <property type="evidence" value="ECO:0007669"/>
    <property type="project" value="TreeGrafter"/>
</dbReference>
<evidence type="ECO:0000313" key="9">
    <source>
        <dbReference type="Proteomes" id="UP000029965"/>
    </source>
</evidence>
<dbReference type="Proteomes" id="UP000029965">
    <property type="component" value="Chromosome 27"/>
</dbReference>
<evidence type="ECO:0000256" key="1">
    <source>
        <dbReference type="ARBA" id="ARBA00009356"/>
    </source>
</evidence>
<keyword evidence="6" id="KW-0472">Membrane</keyword>